<evidence type="ECO:0000313" key="6">
    <source>
        <dbReference type="Proteomes" id="UP000054324"/>
    </source>
</evidence>
<dbReference type="Pfam" id="PF02984">
    <property type="entry name" value="Cyclin_C"/>
    <property type="match status" value="1"/>
</dbReference>
<reference evidence="5 6" key="1">
    <citation type="submission" date="2013-11" db="EMBL/GenBank/DDBJ databases">
        <title>Opisthorchis viverrini - life in the bile duct.</title>
        <authorList>
            <person name="Young N.D."/>
            <person name="Nagarajan N."/>
            <person name="Lin S.J."/>
            <person name="Korhonen P.K."/>
            <person name="Jex A.R."/>
            <person name="Hall R.S."/>
            <person name="Safavi-Hemami H."/>
            <person name="Kaewkong W."/>
            <person name="Bertrand D."/>
            <person name="Gao S."/>
            <person name="Seet Q."/>
            <person name="Wongkham S."/>
            <person name="Teh B.T."/>
            <person name="Wongkham C."/>
            <person name="Intapan P.M."/>
            <person name="Maleewong W."/>
            <person name="Yang X."/>
            <person name="Hu M."/>
            <person name="Wang Z."/>
            <person name="Hofmann A."/>
            <person name="Sternberg P.W."/>
            <person name="Tan P."/>
            <person name="Wang J."/>
            <person name="Gasser R.B."/>
        </authorList>
    </citation>
    <scope>NUCLEOTIDE SEQUENCE [LARGE SCALE GENOMIC DNA]</scope>
</reference>
<keyword evidence="1 2" id="KW-0195">Cyclin</keyword>
<dbReference type="InterPro" id="IPR004367">
    <property type="entry name" value="Cyclin_C-dom"/>
</dbReference>
<evidence type="ECO:0000256" key="3">
    <source>
        <dbReference type="SAM" id="MobiDB-lite"/>
    </source>
</evidence>
<name>A0A075AHP9_OPIVI</name>
<dbReference type="PANTHER" id="PTHR10177">
    <property type="entry name" value="CYCLINS"/>
    <property type="match status" value="1"/>
</dbReference>
<feature type="domain" description="Cyclin-like" evidence="4">
    <location>
        <begin position="324"/>
        <end position="409"/>
    </location>
</feature>
<evidence type="ECO:0000313" key="5">
    <source>
        <dbReference type="EMBL" id="KER30264.1"/>
    </source>
</evidence>
<dbReference type="SMART" id="SM00385">
    <property type="entry name" value="CYCLIN"/>
    <property type="match status" value="1"/>
</dbReference>
<dbReference type="GeneID" id="20317501"/>
<protein>
    <recommendedName>
        <fullName evidence="4">Cyclin-like domain-containing protein</fullName>
    </recommendedName>
</protein>
<sequence length="796" mass="88883">MNNLAYWALAHELCFCFPSTEIVVNTCLRRITVPWCFHSVHITLIPPMDLGACDTFLNNHACTSLGDRDATSEMLIEKAKDRSNTRYGFACADRKTENKASTSRLSVDSALGLSIDTSLVRSEGVVGNRIGTESHAVPLTASSVRSRVPSSLLSFREGESDYCGSDAENVYLPPNMPSISICSVLHHPSSVYVSQGPVSKRPRCDQSESQSIIFKSEQKKTLIDESEIDRRPFKSKLACDIVRAAFADRVQLEELLAECRRTDFAISALDRSPVDRMMEATDYIVGIMAYEQIREAKTCFHVSDFLAAGKQPNLTPDMLTTLADWLFEVQDLFGFNHETIHLAWGLLYAYFDRGQSLARSEIQLMACAAIMIACKHEESKMPQLTEFLYITDGAYRREEFITAERRLLAAIDFAVHRPNPYVFLRRFARVLDAHSSHVQYMSRFLLAAGMHSHAISLKRESRKAAAVLWLSRVVLRNPSYANWVRRTDVQQLRQLIRSSKAAQLYYEQCTNLDVARTSSLRRPLVCPQSGALDLTTTNTSLGFVSRTLSLTKENAPLPGNVHHWMMECSKRNETSVTLDRTVSEPCSVESSSQSCARPRCTSVPHEYQTTATAYSPSCIADTPLDLSIQRDLEAMKSEEEQRSPFWPPILQHITGYKEMDLIPLAVRYHAIALRLLAEVARGGRLAAEKEATSGGGGKGNLTSSTPNPPGETSSMVPGDEDEVDADSANQVQQRCISPGGHYLRRQAVTRYCTDDFLNVADAYPQLAFENFVPHFPSVQCPETCTCFVCLNLVRQT</sequence>
<dbReference type="InterPro" id="IPR006671">
    <property type="entry name" value="Cyclin_N"/>
</dbReference>
<dbReference type="RefSeq" id="XP_009166024.1">
    <property type="nucleotide sequence ID" value="XM_009167760.1"/>
</dbReference>
<dbReference type="Proteomes" id="UP000054324">
    <property type="component" value="Unassembled WGS sequence"/>
</dbReference>
<dbReference type="InterPro" id="IPR036915">
    <property type="entry name" value="Cyclin-like_sf"/>
</dbReference>
<gene>
    <name evidence="5" type="ORF">T265_03314</name>
</gene>
<dbReference type="InterPro" id="IPR039361">
    <property type="entry name" value="Cyclin"/>
</dbReference>
<dbReference type="EMBL" id="KL596664">
    <property type="protein sequence ID" value="KER30264.1"/>
    <property type="molecule type" value="Genomic_DNA"/>
</dbReference>
<dbReference type="OrthoDB" id="5590282at2759"/>
<dbReference type="CDD" id="cd20537">
    <property type="entry name" value="CYCLIN_CCNO-like_rpt2"/>
    <property type="match status" value="1"/>
</dbReference>
<dbReference type="STRING" id="6198.A0A075AHP9"/>
<dbReference type="CTD" id="20317501"/>
<evidence type="ECO:0000256" key="1">
    <source>
        <dbReference type="ARBA" id="ARBA00023127"/>
    </source>
</evidence>
<feature type="compositionally biased region" description="Polar residues" evidence="3">
    <location>
        <begin position="700"/>
        <end position="715"/>
    </location>
</feature>
<dbReference type="Pfam" id="PF00134">
    <property type="entry name" value="Cyclin_N"/>
    <property type="match status" value="1"/>
</dbReference>
<proteinExistence type="inferred from homology"/>
<dbReference type="KEGG" id="ovi:T265_03314"/>
<feature type="region of interest" description="Disordered" evidence="3">
    <location>
        <begin position="688"/>
        <end position="729"/>
    </location>
</feature>
<organism evidence="5 6">
    <name type="scientific">Opisthorchis viverrini</name>
    <name type="common">Southeast Asian liver fluke</name>
    <dbReference type="NCBI Taxonomy" id="6198"/>
    <lineage>
        <taxon>Eukaryota</taxon>
        <taxon>Metazoa</taxon>
        <taxon>Spiralia</taxon>
        <taxon>Lophotrochozoa</taxon>
        <taxon>Platyhelminthes</taxon>
        <taxon>Trematoda</taxon>
        <taxon>Digenea</taxon>
        <taxon>Opisthorchiida</taxon>
        <taxon>Opisthorchiata</taxon>
        <taxon>Opisthorchiidae</taxon>
        <taxon>Opisthorchis</taxon>
    </lineage>
</organism>
<dbReference type="InterPro" id="IPR013763">
    <property type="entry name" value="Cyclin-like_dom"/>
</dbReference>
<dbReference type="SUPFAM" id="SSF47954">
    <property type="entry name" value="Cyclin-like"/>
    <property type="match status" value="2"/>
</dbReference>
<accession>A0A075AHP9</accession>
<dbReference type="Gene3D" id="1.10.472.10">
    <property type="entry name" value="Cyclin-like"/>
    <property type="match status" value="2"/>
</dbReference>
<comment type="similarity">
    <text evidence="2">Belongs to the cyclin family.</text>
</comment>
<keyword evidence="6" id="KW-1185">Reference proteome</keyword>
<dbReference type="AlphaFoldDB" id="A0A075AHP9"/>
<evidence type="ECO:0000259" key="4">
    <source>
        <dbReference type="SMART" id="SM00385"/>
    </source>
</evidence>
<evidence type="ECO:0000256" key="2">
    <source>
        <dbReference type="RuleBase" id="RU000383"/>
    </source>
</evidence>